<dbReference type="Proteomes" id="UP000239241">
    <property type="component" value="Unassembled WGS sequence"/>
</dbReference>
<dbReference type="Gene3D" id="2.40.10.10">
    <property type="entry name" value="Trypsin-like serine proteases"/>
    <property type="match status" value="1"/>
</dbReference>
<dbReference type="InterPro" id="IPR043504">
    <property type="entry name" value="Peptidase_S1_PA_chymotrypsin"/>
</dbReference>
<protein>
    <submittedName>
        <fullName evidence="2">Uncharacterized protein</fullName>
    </submittedName>
</protein>
<reference evidence="2 3" key="1">
    <citation type="submission" date="2018-02" db="EMBL/GenBank/DDBJ databases">
        <title>Bacteriophage NCPPB3778 and a type I-E CRISPR drive the evolution of the US Biological Select Agent, Rathayibacter toxicus.</title>
        <authorList>
            <person name="Davis E.W.II."/>
            <person name="Tabima J.F."/>
            <person name="Weisberg A.J."/>
            <person name="Lopes L.D."/>
            <person name="Wiseman M.S."/>
            <person name="Wiseman M.S."/>
            <person name="Pupko T."/>
            <person name="Belcher M.S."/>
            <person name="Sechler A.J."/>
            <person name="Tancos M.A."/>
            <person name="Schroeder B.K."/>
            <person name="Murray T.D."/>
            <person name="Luster D.G."/>
            <person name="Schneider W.L."/>
            <person name="Rogers E."/>
            <person name="Andreote F.D."/>
            <person name="Grunwald N.J."/>
            <person name="Putnam M.L."/>
            <person name="Chang J.H."/>
        </authorList>
    </citation>
    <scope>NUCLEOTIDE SEQUENCE [LARGE SCALE GENOMIC DNA]</scope>
    <source>
        <strain evidence="2 3">AY1B3</strain>
    </source>
</reference>
<proteinExistence type="predicted"/>
<feature type="signal peptide" evidence="1">
    <location>
        <begin position="1"/>
        <end position="36"/>
    </location>
</feature>
<accession>A0A2S5VMT1</accession>
<sequence>MPAVTPACRPSRLRTTAAGLALALALIAVSAGPAAAEPGPLQTTGKIVAGSQLRMPGVRCSAGLVVQKNGVIANLSPYARAIRYVVTAKHCFSRGDEVSYGDEIVGTAIWKDPHNDIALVRIEPLSEGSRSCAPTSAGFHCVGSVTYTPRAVGRVIIASLRTRGEEKVPVLQTGSPAIGTIFCLSAAQVRSDCSLRSSRSTPDMGLQDGEEVAVSGDGRGGPGDSGGLIVSPTQIAYGILNGAVTSNGGLFIRYTRISTFFEHVPGSYSLAAP</sequence>
<comment type="caution">
    <text evidence="2">The sequence shown here is derived from an EMBL/GenBank/DDBJ whole genome shotgun (WGS) entry which is preliminary data.</text>
</comment>
<evidence type="ECO:0000313" key="3">
    <source>
        <dbReference type="Proteomes" id="UP000239241"/>
    </source>
</evidence>
<keyword evidence="1" id="KW-0732">Signal</keyword>
<name>A0A2S5VMT1_9MICO</name>
<dbReference type="RefSeq" id="WP_104291273.1">
    <property type="nucleotide sequence ID" value="NZ_PSXY01000037.1"/>
</dbReference>
<dbReference type="EMBL" id="PSXY01000037">
    <property type="protein sequence ID" value="PPF64282.1"/>
    <property type="molecule type" value="Genomic_DNA"/>
</dbReference>
<dbReference type="SUPFAM" id="SSF50494">
    <property type="entry name" value="Trypsin-like serine proteases"/>
    <property type="match status" value="1"/>
</dbReference>
<feature type="chain" id="PRO_5015648142" evidence="1">
    <location>
        <begin position="37"/>
        <end position="273"/>
    </location>
</feature>
<evidence type="ECO:0000313" key="2">
    <source>
        <dbReference type="EMBL" id="PPF64282.1"/>
    </source>
</evidence>
<dbReference type="InterPro" id="IPR009003">
    <property type="entry name" value="Peptidase_S1_PA"/>
</dbReference>
<dbReference type="AlphaFoldDB" id="A0A2S5VMT1"/>
<organism evidence="2 3">
    <name type="scientific">Clavibacter michiganensis</name>
    <dbReference type="NCBI Taxonomy" id="28447"/>
    <lineage>
        <taxon>Bacteria</taxon>
        <taxon>Bacillati</taxon>
        <taxon>Actinomycetota</taxon>
        <taxon>Actinomycetes</taxon>
        <taxon>Micrococcales</taxon>
        <taxon>Microbacteriaceae</taxon>
        <taxon>Clavibacter</taxon>
    </lineage>
</organism>
<gene>
    <name evidence="2" type="ORF">C5E16_14755</name>
</gene>
<evidence type="ECO:0000256" key="1">
    <source>
        <dbReference type="SAM" id="SignalP"/>
    </source>
</evidence>